<feature type="compositionally biased region" description="Low complexity" evidence="1">
    <location>
        <begin position="149"/>
        <end position="158"/>
    </location>
</feature>
<evidence type="ECO:0000313" key="2">
    <source>
        <dbReference type="Proteomes" id="UP000887566"/>
    </source>
</evidence>
<feature type="compositionally biased region" description="Polar residues" evidence="1">
    <location>
        <begin position="70"/>
        <end position="129"/>
    </location>
</feature>
<sequence>MSRSSSHRQVKKVGVPIVPDMPSPSPMLPRDGSASCVLPRGRCGTSSYGSMEALSTQNSPAHRVVYGYPSHQNGNTLNGIAENPRSTTPSNGNRSPQHHSTGGPQIVGQPSTQASSSSTLFQQHLQQRIASPDCQRAAGVAVSPRHRNSTGSNSSQASSGFESMKVWLFLARNLRFCPRVHRFYPHLLSPIADRLIRRRLRAGRATTLLCVGRDTPLRVAPSGLFDSLGFVEAEGESN</sequence>
<organism evidence="2 3">
    <name type="scientific">Plectus sambesii</name>
    <dbReference type="NCBI Taxonomy" id="2011161"/>
    <lineage>
        <taxon>Eukaryota</taxon>
        <taxon>Metazoa</taxon>
        <taxon>Ecdysozoa</taxon>
        <taxon>Nematoda</taxon>
        <taxon>Chromadorea</taxon>
        <taxon>Plectida</taxon>
        <taxon>Plectina</taxon>
        <taxon>Plectoidea</taxon>
        <taxon>Plectidae</taxon>
        <taxon>Plectus</taxon>
    </lineage>
</organism>
<feature type="region of interest" description="Disordered" evidence="1">
    <location>
        <begin position="64"/>
        <end position="158"/>
    </location>
</feature>
<protein>
    <submittedName>
        <fullName evidence="3">Uncharacterized protein</fullName>
    </submittedName>
</protein>
<feature type="compositionally biased region" description="Basic residues" evidence="1">
    <location>
        <begin position="1"/>
        <end position="11"/>
    </location>
</feature>
<keyword evidence="2" id="KW-1185">Reference proteome</keyword>
<dbReference type="Proteomes" id="UP000887566">
    <property type="component" value="Unplaced"/>
</dbReference>
<name>A0A914VGU9_9BILA</name>
<evidence type="ECO:0000313" key="3">
    <source>
        <dbReference type="WBParaSite" id="PSAMB.scaffold196size66982.g3202.t1"/>
    </source>
</evidence>
<feature type="region of interest" description="Disordered" evidence="1">
    <location>
        <begin position="1"/>
        <end position="33"/>
    </location>
</feature>
<dbReference type="AlphaFoldDB" id="A0A914VGU9"/>
<evidence type="ECO:0000256" key="1">
    <source>
        <dbReference type="SAM" id="MobiDB-lite"/>
    </source>
</evidence>
<reference evidence="3" key="1">
    <citation type="submission" date="2022-11" db="UniProtKB">
        <authorList>
            <consortium name="WormBaseParasite"/>
        </authorList>
    </citation>
    <scope>IDENTIFICATION</scope>
</reference>
<dbReference type="WBParaSite" id="PSAMB.scaffold196size66982.g3202.t1">
    <property type="protein sequence ID" value="PSAMB.scaffold196size66982.g3202.t1"/>
    <property type="gene ID" value="PSAMB.scaffold196size66982.g3202"/>
</dbReference>
<accession>A0A914VGU9</accession>
<proteinExistence type="predicted"/>